<evidence type="ECO:0008006" key="3">
    <source>
        <dbReference type="Google" id="ProtNLM"/>
    </source>
</evidence>
<protein>
    <recommendedName>
        <fullName evidence="3">Tetratricopeptide repeat protein</fullName>
    </recommendedName>
</protein>
<gene>
    <name evidence="1" type="ORF">SBRY_40898</name>
</gene>
<dbReference type="InterPro" id="IPR011990">
    <property type="entry name" value="TPR-like_helical_dom_sf"/>
</dbReference>
<evidence type="ECO:0000313" key="1">
    <source>
        <dbReference type="EMBL" id="CAG7648305.1"/>
    </source>
</evidence>
<sequence>MKLFRSRGRHDAPAAAGSPLDQPVGLYKAGRYVAAESAARAVAESRSTLRDDQVALVAWSLVGLATSAQGRHAEAVAVYDRLLPDFGRVFGAEAVLTLKLRSDRAQELARLGRYAECEAECAAVARIAERGGSEETGFAAAAARNGLAFALTEQGRHEEAEATAREALAALGAQQDRFTVTLLAVLARSLNGQARHEEALAAAERADALWQALPEGERHAESGAAGLARATALLGLGRTAEARTHAAAAHRARLAAHGPEHRGTADAQALLDRIGSA</sequence>
<keyword evidence="2" id="KW-1185">Reference proteome</keyword>
<dbReference type="SUPFAM" id="SSF48452">
    <property type="entry name" value="TPR-like"/>
    <property type="match status" value="2"/>
</dbReference>
<organism evidence="1 2">
    <name type="scientific">Actinacidiphila bryophytorum</name>
    <dbReference type="NCBI Taxonomy" id="1436133"/>
    <lineage>
        <taxon>Bacteria</taxon>
        <taxon>Bacillati</taxon>
        <taxon>Actinomycetota</taxon>
        <taxon>Actinomycetes</taxon>
        <taxon>Kitasatosporales</taxon>
        <taxon>Streptomycetaceae</taxon>
        <taxon>Actinacidiphila</taxon>
    </lineage>
</organism>
<proteinExistence type="predicted"/>
<dbReference type="AlphaFoldDB" id="A0A9W4H3U2"/>
<dbReference type="RefSeq" id="WP_205047791.1">
    <property type="nucleotide sequence ID" value="NZ_CAJVAX010000018.1"/>
</dbReference>
<evidence type="ECO:0000313" key="2">
    <source>
        <dbReference type="Proteomes" id="UP001153328"/>
    </source>
</evidence>
<accession>A0A9W4H3U2</accession>
<reference evidence="1" key="1">
    <citation type="submission" date="2021-06" db="EMBL/GenBank/DDBJ databases">
        <authorList>
            <person name="Arsene-Ploetze F."/>
        </authorList>
    </citation>
    <scope>NUCLEOTIDE SEQUENCE</scope>
    <source>
        <strain evidence="1">SBRY1</strain>
    </source>
</reference>
<dbReference type="Proteomes" id="UP001153328">
    <property type="component" value="Unassembled WGS sequence"/>
</dbReference>
<dbReference type="Gene3D" id="1.25.40.10">
    <property type="entry name" value="Tetratricopeptide repeat domain"/>
    <property type="match status" value="2"/>
</dbReference>
<comment type="caution">
    <text evidence="1">The sequence shown here is derived from an EMBL/GenBank/DDBJ whole genome shotgun (WGS) entry which is preliminary data.</text>
</comment>
<dbReference type="EMBL" id="CAJVAX010000018">
    <property type="protein sequence ID" value="CAG7648305.1"/>
    <property type="molecule type" value="Genomic_DNA"/>
</dbReference>
<name>A0A9W4H3U2_9ACTN</name>